<comment type="caution">
    <text evidence="1">The sequence shown here is derived from an EMBL/GenBank/DDBJ whole genome shotgun (WGS) entry which is preliminary data.</text>
</comment>
<feature type="non-terminal residue" evidence="1">
    <location>
        <position position="366"/>
    </location>
</feature>
<organism evidence="1 2">
    <name type="scientific">Ixodes persulcatus</name>
    <name type="common">Taiga tick</name>
    <dbReference type="NCBI Taxonomy" id="34615"/>
    <lineage>
        <taxon>Eukaryota</taxon>
        <taxon>Metazoa</taxon>
        <taxon>Ecdysozoa</taxon>
        <taxon>Arthropoda</taxon>
        <taxon>Chelicerata</taxon>
        <taxon>Arachnida</taxon>
        <taxon>Acari</taxon>
        <taxon>Parasitiformes</taxon>
        <taxon>Ixodida</taxon>
        <taxon>Ixodoidea</taxon>
        <taxon>Ixodidae</taxon>
        <taxon>Ixodinae</taxon>
        <taxon>Ixodes</taxon>
    </lineage>
</organism>
<accession>A0AC60NU80</accession>
<proteinExistence type="predicted"/>
<reference evidence="1 2" key="1">
    <citation type="journal article" date="2020" name="Cell">
        <title>Large-Scale Comparative Analyses of Tick Genomes Elucidate Their Genetic Diversity and Vector Capacities.</title>
        <authorList>
            <consortium name="Tick Genome and Microbiome Consortium (TIGMIC)"/>
            <person name="Jia N."/>
            <person name="Wang J."/>
            <person name="Shi W."/>
            <person name="Du L."/>
            <person name="Sun Y."/>
            <person name="Zhan W."/>
            <person name="Jiang J.F."/>
            <person name="Wang Q."/>
            <person name="Zhang B."/>
            <person name="Ji P."/>
            <person name="Bell-Sakyi L."/>
            <person name="Cui X.M."/>
            <person name="Yuan T.T."/>
            <person name="Jiang B.G."/>
            <person name="Yang W.F."/>
            <person name="Lam T.T."/>
            <person name="Chang Q.C."/>
            <person name="Ding S.J."/>
            <person name="Wang X.J."/>
            <person name="Zhu J.G."/>
            <person name="Ruan X.D."/>
            <person name="Zhao L."/>
            <person name="Wei J.T."/>
            <person name="Ye R.Z."/>
            <person name="Que T.C."/>
            <person name="Du C.H."/>
            <person name="Zhou Y.H."/>
            <person name="Cheng J.X."/>
            <person name="Dai P.F."/>
            <person name="Guo W.B."/>
            <person name="Han X.H."/>
            <person name="Huang E.J."/>
            <person name="Li L.F."/>
            <person name="Wei W."/>
            <person name="Gao Y.C."/>
            <person name="Liu J.Z."/>
            <person name="Shao H.Z."/>
            <person name="Wang X."/>
            <person name="Wang C.C."/>
            <person name="Yang T.C."/>
            <person name="Huo Q.B."/>
            <person name="Li W."/>
            <person name="Chen H.Y."/>
            <person name="Chen S.E."/>
            <person name="Zhou L.G."/>
            <person name="Ni X.B."/>
            <person name="Tian J.H."/>
            <person name="Sheng Y."/>
            <person name="Liu T."/>
            <person name="Pan Y.S."/>
            <person name="Xia L.Y."/>
            <person name="Li J."/>
            <person name="Zhao F."/>
            <person name="Cao W.C."/>
        </authorList>
    </citation>
    <scope>NUCLEOTIDE SEQUENCE [LARGE SCALE GENOMIC DNA]</scope>
    <source>
        <strain evidence="1">Iper-2018</strain>
    </source>
</reference>
<protein>
    <submittedName>
        <fullName evidence="1">Uncharacterized protein</fullName>
    </submittedName>
</protein>
<gene>
    <name evidence="1" type="ORF">HPB47_012208</name>
</gene>
<dbReference type="Proteomes" id="UP000805193">
    <property type="component" value="Unassembled WGS sequence"/>
</dbReference>
<evidence type="ECO:0000313" key="1">
    <source>
        <dbReference type="EMBL" id="KAG0410668.1"/>
    </source>
</evidence>
<sequence>PSGAALSFLSNHDNQQGHGYGGEKVLTFFDARLYKMATAFLLAWPYGLPRITSSYRWQRNVVDGKDINDWVGPPADSDWNMRPVVRNPDGSNASVPAKHDNSPRWPEISNLVELRKVSGDAPVTRWWDNGGHAIAFGRRGRAFVVINNEDHPVVNLFETDLPPGVYCDVLSWLEARVPMAARGECNLVVTEKQGRVLLVGINRPEKRNCVDSETACQLVQAFRDFDADDSVNVAVLHGKGGTFCAGYDLSELSEAADDSPLDEDSWPMGPSAMLTRKPTVAAVNGYAVAGGLELALWCDLRVVDETAVMGVFCRRFGVPLLDGGTVRLPALIGLSRALDLILTGRPVSAKEALDIGLANRVVSCGT</sequence>
<evidence type="ECO:0000313" key="2">
    <source>
        <dbReference type="Proteomes" id="UP000805193"/>
    </source>
</evidence>
<dbReference type="EMBL" id="JABSTQ010011500">
    <property type="protein sequence ID" value="KAG0410668.1"/>
    <property type="molecule type" value="Genomic_DNA"/>
</dbReference>
<name>A0AC60NU80_IXOPE</name>
<feature type="non-terminal residue" evidence="1">
    <location>
        <position position="1"/>
    </location>
</feature>
<keyword evidence="2" id="KW-1185">Reference proteome</keyword>